<sequence length="24" mass="2970">MDKHAQIDLYLIRGTYHFTFSWVK</sequence>
<evidence type="ECO:0000313" key="1">
    <source>
        <dbReference type="EMBL" id="JAD62492.1"/>
    </source>
</evidence>
<protein>
    <submittedName>
        <fullName evidence="1">Uncharacterized protein</fullName>
    </submittedName>
</protein>
<reference evidence="1" key="1">
    <citation type="submission" date="2014-09" db="EMBL/GenBank/DDBJ databases">
        <authorList>
            <person name="Magalhaes I.L.F."/>
            <person name="Oliveira U."/>
            <person name="Santos F.R."/>
            <person name="Vidigal T.H.D.A."/>
            <person name="Brescovit A.D."/>
            <person name="Santos A.J."/>
        </authorList>
    </citation>
    <scope>NUCLEOTIDE SEQUENCE</scope>
    <source>
        <tissue evidence="1">Shoot tissue taken approximately 20 cm above the soil surface</tissue>
    </source>
</reference>
<dbReference type="EMBL" id="GBRH01235403">
    <property type="protein sequence ID" value="JAD62492.1"/>
    <property type="molecule type" value="Transcribed_RNA"/>
</dbReference>
<accession>A0A0A9BTA1</accession>
<reference evidence="1" key="2">
    <citation type="journal article" date="2015" name="Data Brief">
        <title>Shoot transcriptome of the giant reed, Arundo donax.</title>
        <authorList>
            <person name="Barrero R.A."/>
            <person name="Guerrero F.D."/>
            <person name="Moolhuijzen P."/>
            <person name="Goolsby J.A."/>
            <person name="Tidwell J."/>
            <person name="Bellgard S.E."/>
            <person name="Bellgard M.I."/>
        </authorList>
    </citation>
    <scope>NUCLEOTIDE SEQUENCE</scope>
    <source>
        <tissue evidence="1">Shoot tissue taken approximately 20 cm above the soil surface</tissue>
    </source>
</reference>
<proteinExistence type="predicted"/>
<organism evidence="1">
    <name type="scientific">Arundo donax</name>
    <name type="common">Giant reed</name>
    <name type="synonym">Donax arundinaceus</name>
    <dbReference type="NCBI Taxonomy" id="35708"/>
    <lineage>
        <taxon>Eukaryota</taxon>
        <taxon>Viridiplantae</taxon>
        <taxon>Streptophyta</taxon>
        <taxon>Embryophyta</taxon>
        <taxon>Tracheophyta</taxon>
        <taxon>Spermatophyta</taxon>
        <taxon>Magnoliopsida</taxon>
        <taxon>Liliopsida</taxon>
        <taxon>Poales</taxon>
        <taxon>Poaceae</taxon>
        <taxon>PACMAD clade</taxon>
        <taxon>Arundinoideae</taxon>
        <taxon>Arundineae</taxon>
        <taxon>Arundo</taxon>
    </lineage>
</organism>
<name>A0A0A9BTA1_ARUDO</name>
<dbReference type="AlphaFoldDB" id="A0A0A9BTA1"/>